<accession>A0A4T0FPQ2</accession>
<dbReference type="PANTHER" id="PTHR42715:SF12">
    <property type="entry name" value="BETA-GLUCOSIDASE G-RELATED"/>
    <property type="match status" value="1"/>
</dbReference>
<dbReference type="Pfam" id="PF14310">
    <property type="entry name" value="Fn3-like"/>
    <property type="match status" value="1"/>
</dbReference>
<evidence type="ECO:0000256" key="5">
    <source>
        <dbReference type="ARBA" id="ARBA00012744"/>
    </source>
</evidence>
<proteinExistence type="inferred from homology"/>
<dbReference type="InterPro" id="IPR017853">
    <property type="entry name" value="GH"/>
</dbReference>
<dbReference type="InterPro" id="IPR036962">
    <property type="entry name" value="Glyco_hydro_3_N_sf"/>
</dbReference>
<dbReference type="Pfam" id="PF01915">
    <property type="entry name" value="Glyco_hydro_3_C"/>
    <property type="match status" value="1"/>
</dbReference>
<dbReference type="InterPro" id="IPR050288">
    <property type="entry name" value="Cellulose_deg_GH3"/>
</dbReference>
<evidence type="ECO:0000256" key="14">
    <source>
        <dbReference type="ARBA" id="ARBA00039579"/>
    </source>
</evidence>
<organism evidence="21 22">
    <name type="scientific">Wallemia hederae</name>
    <dbReference type="NCBI Taxonomy" id="1540922"/>
    <lineage>
        <taxon>Eukaryota</taxon>
        <taxon>Fungi</taxon>
        <taxon>Dikarya</taxon>
        <taxon>Basidiomycota</taxon>
        <taxon>Wallemiomycotina</taxon>
        <taxon>Wallemiomycetes</taxon>
        <taxon>Wallemiales</taxon>
        <taxon>Wallemiaceae</taxon>
        <taxon>Wallemia</taxon>
    </lineage>
</organism>
<dbReference type="PANTHER" id="PTHR42715">
    <property type="entry name" value="BETA-GLUCOSIDASE"/>
    <property type="match status" value="1"/>
</dbReference>
<evidence type="ECO:0000256" key="19">
    <source>
        <dbReference type="SAM" id="SignalP"/>
    </source>
</evidence>
<dbReference type="InterPro" id="IPR002772">
    <property type="entry name" value="Glyco_hydro_3_C"/>
</dbReference>
<evidence type="ECO:0000256" key="11">
    <source>
        <dbReference type="ARBA" id="ARBA00023295"/>
    </source>
</evidence>
<keyword evidence="10" id="KW-0119">Carbohydrate metabolism</keyword>
<keyword evidence="8" id="KW-0378">Hydrolase</keyword>
<feature type="domain" description="Fibronectin type III-like" evidence="20">
    <location>
        <begin position="713"/>
        <end position="782"/>
    </location>
</feature>
<keyword evidence="9" id="KW-0325">Glycoprotein</keyword>
<dbReference type="FunFam" id="3.20.20.300:FF:000002">
    <property type="entry name" value="Probable beta-glucosidase"/>
    <property type="match status" value="1"/>
</dbReference>
<evidence type="ECO:0000256" key="12">
    <source>
        <dbReference type="ARBA" id="ARBA00023326"/>
    </source>
</evidence>
<dbReference type="Gene3D" id="2.60.40.10">
    <property type="entry name" value="Immunoglobulins"/>
    <property type="match status" value="1"/>
</dbReference>
<dbReference type="InterPro" id="IPR026891">
    <property type="entry name" value="Fn3-like"/>
</dbReference>
<feature type="signal peptide" evidence="19">
    <location>
        <begin position="1"/>
        <end position="18"/>
    </location>
</feature>
<dbReference type="Gene3D" id="3.40.50.1700">
    <property type="entry name" value="Glycoside hydrolase family 3 C-terminal domain"/>
    <property type="match status" value="1"/>
</dbReference>
<evidence type="ECO:0000256" key="2">
    <source>
        <dbReference type="ARBA" id="ARBA00004613"/>
    </source>
</evidence>
<dbReference type="InterPro" id="IPR001764">
    <property type="entry name" value="Glyco_hydro_3_N"/>
</dbReference>
<comment type="subcellular location">
    <subcellularLocation>
        <location evidence="2">Secreted</location>
    </subcellularLocation>
</comment>
<dbReference type="Proteomes" id="UP000310189">
    <property type="component" value="Unassembled WGS sequence"/>
</dbReference>
<evidence type="ECO:0000256" key="7">
    <source>
        <dbReference type="ARBA" id="ARBA00022729"/>
    </source>
</evidence>
<keyword evidence="22" id="KW-1185">Reference proteome</keyword>
<comment type="catalytic activity">
    <reaction evidence="1">
        <text>Hydrolysis of terminal, non-reducing beta-D-glucosyl residues with release of beta-D-glucose.</text>
        <dbReference type="EC" id="3.2.1.21"/>
    </reaction>
</comment>
<name>A0A4T0FPQ2_9BASI</name>
<dbReference type="Pfam" id="PF00933">
    <property type="entry name" value="Glyco_hydro_3"/>
    <property type="match status" value="1"/>
</dbReference>
<keyword evidence="7 19" id="KW-0732">Signal</keyword>
<dbReference type="AlphaFoldDB" id="A0A4T0FPQ2"/>
<reference evidence="21 22" key="1">
    <citation type="submission" date="2019-03" db="EMBL/GenBank/DDBJ databases">
        <title>Sequencing 23 genomes of Wallemia ichthyophaga.</title>
        <authorList>
            <person name="Gostincar C."/>
        </authorList>
    </citation>
    <scope>NUCLEOTIDE SEQUENCE [LARGE SCALE GENOMIC DNA]</scope>
    <source>
        <strain evidence="21 22">EXF-5753</strain>
    </source>
</reference>
<evidence type="ECO:0000313" key="21">
    <source>
        <dbReference type="EMBL" id="TIA90431.1"/>
    </source>
</evidence>
<dbReference type="OrthoDB" id="416222at2759"/>
<evidence type="ECO:0000256" key="10">
    <source>
        <dbReference type="ARBA" id="ARBA00023277"/>
    </source>
</evidence>
<evidence type="ECO:0000256" key="16">
    <source>
        <dbReference type="ARBA" id="ARBA00041601"/>
    </source>
</evidence>
<comment type="caution">
    <text evidence="21">The sequence shown here is derived from an EMBL/GenBank/DDBJ whole genome shotgun (WGS) entry which is preliminary data.</text>
</comment>
<dbReference type="EMBL" id="SPNW01000019">
    <property type="protein sequence ID" value="TIA90431.1"/>
    <property type="molecule type" value="Genomic_DNA"/>
</dbReference>
<keyword evidence="11" id="KW-0326">Glycosidase</keyword>
<evidence type="ECO:0000256" key="8">
    <source>
        <dbReference type="ARBA" id="ARBA00022801"/>
    </source>
</evidence>
<dbReference type="GO" id="GO:0008422">
    <property type="term" value="F:beta-glucosidase activity"/>
    <property type="evidence" value="ECO:0007669"/>
    <property type="project" value="UniProtKB-EC"/>
</dbReference>
<evidence type="ECO:0000256" key="4">
    <source>
        <dbReference type="ARBA" id="ARBA00005336"/>
    </source>
</evidence>
<evidence type="ECO:0000256" key="6">
    <source>
        <dbReference type="ARBA" id="ARBA00022525"/>
    </source>
</evidence>
<comment type="pathway">
    <text evidence="3">Glycan metabolism; cellulose degradation.</text>
</comment>
<dbReference type="InterPro" id="IPR036881">
    <property type="entry name" value="Glyco_hydro_3_C_sf"/>
</dbReference>
<evidence type="ECO:0000313" key="22">
    <source>
        <dbReference type="Proteomes" id="UP000310189"/>
    </source>
</evidence>
<feature type="region of interest" description="Disordered" evidence="18">
    <location>
        <begin position="25"/>
        <end position="50"/>
    </location>
</feature>
<feature type="chain" id="PRO_5020402226" description="Probable beta-glucosidase G" evidence="19">
    <location>
        <begin position="19"/>
        <end position="793"/>
    </location>
</feature>
<dbReference type="Gene3D" id="3.20.20.300">
    <property type="entry name" value="Glycoside hydrolase, family 3, N-terminal domain"/>
    <property type="match status" value="1"/>
</dbReference>
<dbReference type="InterPro" id="IPR013783">
    <property type="entry name" value="Ig-like_fold"/>
</dbReference>
<dbReference type="SMART" id="SM01217">
    <property type="entry name" value="Fn3_like"/>
    <property type="match status" value="1"/>
</dbReference>
<sequence length="793" mass="86414">MQLSALLTTAVALAVANAAAVDTHLPRQEDTSKPGGYTEDNNADIYPSPMANGGKWSDAYEKASNIVGQMSVKEKAELITSVSGPCVGNSPGVERLGIPKICLMDGPTGPRPVHGVSQFPAGVTTAATWDRDLMYKRSKHMGQEFFDQGVNIALAPVASGPIGRSPLAGRNWEGSFPDPYANGRYAYESVTGLQDSHVAATTKHFIAYEQETFRHPYNTSAPDDIVEVGEQQPISSNVDDYTTHTLYLGPFAEAVRAGSGYMMCSYNEINGTHACNDPYTQNHLLKTELNFQGATQSDWGGVHLSKESIETIEVSTPGTDPSYKMGTFWSDLDELVNNGTVAEDRVTDAAIRFLLPYYWLGQDEEHVPPEVIFNGNDGYDAPDGYRNVRKPETRETIRMIGTESITLLKNAEGEMGLPLNKPQRLALIGSDLGDNMIGDGCPPNGNGCPEGNFNGTLTDGGGSGYAIPPYTVTPLDAIKKRAIEDGIEVSYAMTDDNEVINEISSRADAALVFIKNHATEEEDRHDIDLTQDQISMLDAAVNASSNVIIVMHVPGVVNIEKWADNENVTAIASAWYPGQESGNAVVPILFGDESPSGKLPITWGKTLDDYPPNTISHDDSSSPQAEFSEGVYIDYRWFDKQGIEPRYEFGFGLSYTTFECSDIKIADNYKKDDKAIQETAEPFEGFDGSNSLYDMIKTVTATVTNTGEREGSEVAQLYVTLPGEDMPVRELKGFEKVKGLKAGESREVTFDLRLKDLSVWDVVKGTWVYPEGEYTFAVGNSSRNLPLSTTATH</sequence>
<dbReference type="SUPFAM" id="SSF51445">
    <property type="entry name" value="(Trans)glycosidases"/>
    <property type="match status" value="1"/>
</dbReference>
<evidence type="ECO:0000256" key="17">
    <source>
        <dbReference type="ARBA" id="ARBA00041808"/>
    </source>
</evidence>
<evidence type="ECO:0000256" key="1">
    <source>
        <dbReference type="ARBA" id="ARBA00000448"/>
    </source>
</evidence>
<keyword evidence="6" id="KW-0964">Secreted</keyword>
<evidence type="ECO:0000256" key="9">
    <source>
        <dbReference type="ARBA" id="ARBA00023180"/>
    </source>
</evidence>
<dbReference type="EC" id="3.2.1.21" evidence="5"/>
<dbReference type="GO" id="GO:0009251">
    <property type="term" value="P:glucan catabolic process"/>
    <property type="evidence" value="ECO:0007669"/>
    <property type="project" value="TreeGrafter"/>
</dbReference>
<evidence type="ECO:0000256" key="3">
    <source>
        <dbReference type="ARBA" id="ARBA00004987"/>
    </source>
</evidence>
<evidence type="ECO:0000256" key="18">
    <source>
        <dbReference type="SAM" id="MobiDB-lite"/>
    </source>
</evidence>
<comment type="function">
    <text evidence="13">Beta-glucosidases are one of a number of cellulolytic enzymes involved in the degradation of cellulosic biomass. Catalyzes the last step releasing glucose from the inhibitory cellobiose.</text>
</comment>
<dbReference type="SUPFAM" id="SSF52279">
    <property type="entry name" value="Beta-D-glucan exohydrolase, C-terminal domain"/>
    <property type="match status" value="1"/>
</dbReference>
<evidence type="ECO:0000256" key="15">
    <source>
        <dbReference type="ARBA" id="ARBA00041276"/>
    </source>
</evidence>
<protein>
    <recommendedName>
        <fullName evidence="14">Probable beta-glucosidase G</fullName>
        <ecNumber evidence="5">3.2.1.21</ecNumber>
    </recommendedName>
    <alternativeName>
        <fullName evidence="15">Beta-D-glucoside glucohydrolase G</fullName>
    </alternativeName>
    <alternativeName>
        <fullName evidence="16">Cellobiase G</fullName>
    </alternativeName>
    <alternativeName>
        <fullName evidence="17">Gentiobiase G</fullName>
    </alternativeName>
</protein>
<gene>
    <name evidence="21" type="ORF">E3P99_01576</name>
</gene>
<dbReference type="PRINTS" id="PR00133">
    <property type="entry name" value="GLHYDRLASE3"/>
</dbReference>
<evidence type="ECO:0000256" key="13">
    <source>
        <dbReference type="ARBA" id="ARBA00024983"/>
    </source>
</evidence>
<evidence type="ECO:0000259" key="20">
    <source>
        <dbReference type="SMART" id="SM01217"/>
    </source>
</evidence>
<dbReference type="GO" id="GO:0005576">
    <property type="term" value="C:extracellular region"/>
    <property type="evidence" value="ECO:0007669"/>
    <property type="project" value="UniProtKB-SubCell"/>
</dbReference>
<keyword evidence="12" id="KW-0624">Polysaccharide degradation</keyword>
<comment type="similarity">
    <text evidence="4">Belongs to the glycosyl hydrolase 3 family.</text>
</comment>